<dbReference type="GO" id="GO:0070181">
    <property type="term" value="F:small ribosomal subunit rRNA binding"/>
    <property type="evidence" value="ECO:0007669"/>
    <property type="project" value="TreeGrafter"/>
</dbReference>
<name>A0A511RHR4_9DEIN</name>
<comment type="caution">
    <text evidence="4">The sequence shown here is derived from an EMBL/GenBank/DDBJ whole genome shotgun (WGS) entry which is preliminary data.</text>
</comment>
<dbReference type="AlphaFoldDB" id="A0A511RHR4"/>
<dbReference type="InterPro" id="IPR000529">
    <property type="entry name" value="Ribosomal_bS6"/>
</dbReference>
<dbReference type="GO" id="GO:0003735">
    <property type="term" value="F:structural constituent of ribosome"/>
    <property type="evidence" value="ECO:0007669"/>
    <property type="project" value="InterPro"/>
</dbReference>
<reference evidence="4 5" key="1">
    <citation type="submission" date="2019-07" db="EMBL/GenBank/DDBJ databases">
        <title>Whole genome shotgun sequence of Oceanithermus desulfurans NBRC 100063.</title>
        <authorList>
            <person name="Hosoyama A."/>
            <person name="Uohara A."/>
            <person name="Ohji S."/>
            <person name="Ichikawa N."/>
        </authorList>
    </citation>
    <scope>NUCLEOTIDE SEQUENCE [LARGE SCALE GENOMIC DNA]</scope>
    <source>
        <strain evidence="4 5">NBRC 100063</strain>
    </source>
</reference>
<dbReference type="EMBL" id="BJXN01000003">
    <property type="protein sequence ID" value="GEM89165.1"/>
    <property type="molecule type" value="Genomic_DNA"/>
</dbReference>
<dbReference type="RefSeq" id="WP_013456829.1">
    <property type="nucleotide sequence ID" value="NZ_BJXN01000003.1"/>
</dbReference>
<evidence type="ECO:0000256" key="1">
    <source>
        <dbReference type="ARBA" id="ARBA00009512"/>
    </source>
</evidence>
<dbReference type="CDD" id="cd00473">
    <property type="entry name" value="bS6"/>
    <property type="match status" value="1"/>
</dbReference>
<keyword evidence="3" id="KW-0694">RNA-binding</keyword>
<dbReference type="Proteomes" id="UP000321827">
    <property type="component" value="Unassembled WGS sequence"/>
</dbReference>
<protein>
    <recommendedName>
        <fullName evidence="2 3">Small ribosomal subunit protein bS6</fullName>
    </recommendedName>
</protein>
<dbReference type="GO" id="GO:0005840">
    <property type="term" value="C:ribosome"/>
    <property type="evidence" value="ECO:0007669"/>
    <property type="project" value="UniProtKB-KW"/>
</dbReference>
<dbReference type="InterPro" id="IPR020814">
    <property type="entry name" value="Ribosomal_S6_plastid/chlpt"/>
</dbReference>
<dbReference type="Gene3D" id="3.30.70.60">
    <property type="match status" value="1"/>
</dbReference>
<evidence type="ECO:0000313" key="5">
    <source>
        <dbReference type="Proteomes" id="UP000321827"/>
    </source>
</evidence>
<dbReference type="InterPro" id="IPR035980">
    <property type="entry name" value="Ribosomal_bS6_sf"/>
</dbReference>
<keyword evidence="3" id="KW-0687">Ribonucleoprotein</keyword>
<dbReference type="GO" id="GO:0006412">
    <property type="term" value="P:translation"/>
    <property type="evidence" value="ECO:0007669"/>
    <property type="project" value="UniProtKB-UniRule"/>
</dbReference>
<comment type="similarity">
    <text evidence="1 3">Belongs to the bacterial ribosomal protein bS6 family.</text>
</comment>
<dbReference type="GO" id="GO:0005737">
    <property type="term" value="C:cytoplasm"/>
    <property type="evidence" value="ECO:0007669"/>
    <property type="project" value="UniProtKB-ARBA"/>
</dbReference>
<comment type="function">
    <text evidence="3">Binds together with bS18 to 16S ribosomal RNA.</text>
</comment>
<gene>
    <name evidence="3 4" type="primary">rpsF</name>
    <name evidence="4" type="ORF">ODE01S_05990</name>
</gene>
<dbReference type="PANTHER" id="PTHR21011:SF1">
    <property type="entry name" value="SMALL RIBOSOMAL SUBUNIT PROTEIN BS6M"/>
    <property type="match status" value="1"/>
</dbReference>
<accession>A0A511RHR4</accession>
<dbReference type="InterPro" id="IPR014717">
    <property type="entry name" value="Transl_elong_EF1B/ribsomal_bS6"/>
</dbReference>
<keyword evidence="3" id="KW-0699">rRNA-binding</keyword>
<dbReference type="NCBIfam" id="TIGR00166">
    <property type="entry name" value="S6"/>
    <property type="match status" value="1"/>
</dbReference>
<dbReference type="SUPFAM" id="SSF54995">
    <property type="entry name" value="Ribosomal protein S6"/>
    <property type="match status" value="1"/>
</dbReference>
<evidence type="ECO:0000313" key="4">
    <source>
        <dbReference type="EMBL" id="GEM89165.1"/>
    </source>
</evidence>
<dbReference type="GO" id="GO:1990904">
    <property type="term" value="C:ribonucleoprotein complex"/>
    <property type="evidence" value="ECO:0007669"/>
    <property type="project" value="UniProtKB-KW"/>
</dbReference>
<evidence type="ECO:0000256" key="2">
    <source>
        <dbReference type="ARBA" id="ARBA00035294"/>
    </source>
</evidence>
<sequence>MPQYDVGIILNPNLEPTQLQLEKDMIQAALDKHKAEVKAIDEWGNRRLAYPIEKDPEGYYIFYTVEMEAGEAAPLEAELRIRDNVRRVLIVRDRPEWKTKKG</sequence>
<dbReference type="Pfam" id="PF01250">
    <property type="entry name" value="Ribosomal_S6"/>
    <property type="match status" value="1"/>
</dbReference>
<proteinExistence type="inferred from homology"/>
<dbReference type="PANTHER" id="PTHR21011">
    <property type="entry name" value="MITOCHONDRIAL 28S RIBOSOMAL PROTEIN S6"/>
    <property type="match status" value="1"/>
</dbReference>
<organism evidence="4 5">
    <name type="scientific">Oceanithermus desulfurans NBRC 100063</name>
    <dbReference type="NCBI Taxonomy" id="1227550"/>
    <lineage>
        <taxon>Bacteria</taxon>
        <taxon>Thermotogati</taxon>
        <taxon>Deinococcota</taxon>
        <taxon>Deinococci</taxon>
        <taxon>Thermales</taxon>
        <taxon>Thermaceae</taxon>
        <taxon>Oceanithermus</taxon>
    </lineage>
</organism>
<keyword evidence="3 4" id="KW-0689">Ribosomal protein</keyword>
<evidence type="ECO:0000256" key="3">
    <source>
        <dbReference type="HAMAP-Rule" id="MF_00360"/>
    </source>
</evidence>
<dbReference type="HAMAP" id="MF_00360">
    <property type="entry name" value="Ribosomal_bS6"/>
    <property type="match status" value="1"/>
</dbReference>
<dbReference type="OrthoDB" id="9812702at2"/>